<dbReference type="PANTHER" id="PTHR21143">
    <property type="entry name" value="INVERTEBRATE GUSTATORY RECEPTOR"/>
    <property type="match status" value="1"/>
</dbReference>
<name>A0A6H5INT9_9HYME</name>
<evidence type="ECO:0000256" key="4">
    <source>
        <dbReference type="ARBA" id="ARBA00022989"/>
    </source>
</evidence>
<evidence type="ECO:0000256" key="9">
    <source>
        <dbReference type="SAM" id="MobiDB-lite"/>
    </source>
</evidence>
<proteinExistence type="inferred from homology"/>
<feature type="transmembrane region" description="Helical" evidence="8">
    <location>
        <begin position="150"/>
        <end position="171"/>
    </location>
</feature>
<keyword evidence="11" id="KW-1185">Reference proteome</keyword>
<keyword evidence="5 8" id="KW-0472">Membrane</keyword>
<gene>
    <name evidence="10" type="ORF">TBRA_LOCUS10164</name>
</gene>
<keyword evidence="6 8" id="KW-0675">Receptor</keyword>
<evidence type="ECO:0000256" key="2">
    <source>
        <dbReference type="ARBA" id="ARBA00022475"/>
    </source>
</evidence>
<evidence type="ECO:0000313" key="10">
    <source>
        <dbReference type="EMBL" id="CAB0038379.1"/>
    </source>
</evidence>
<dbReference type="GO" id="GO:0007165">
    <property type="term" value="P:signal transduction"/>
    <property type="evidence" value="ECO:0007669"/>
    <property type="project" value="UniProtKB-KW"/>
</dbReference>
<comment type="function">
    <text evidence="8">Gustatory receptor which mediates acceptance or avoidance behavior, depending on its substrates.</text>
</comment>
<comment type="subcellular location">
    <subcellularLocation>
        <location evidence="1 8">Cell membrane</location>
        <topology evidence="1 8">Multi-pass membrane protein</topology>
    </subcellularLocation>
</comment>
<feature type="transmembrane region" description="Helical" evidence="8">
    <location>
        <begin position="42"/>
        <end position="60"/>
    </location>
</feature>
<dbReference type="GO" id="GO:0043025">
    <property type="term" value="C:neuronal cell body"/>
    <property type="evidence" value="ECO:0007669"/>
    <property type="project" value="TreeGrafter"/>
</dbReference>
<keyword evidence="3 8" id="KW-0812">Transmembrane</keyword>
<dbReference type="EMBL" id="CADCXV010000905">
    <property type="protein sequence ID" value="CAB0038379.1"/>
    <property type="molecule type" value="Genomic_DNA"/>
</dbReference>
<feature type="transmembrane region" description="Helical" evidence="8">
    <location>
        <begin position="12"/>
        <end position="30"/>
    </location>
</feature>
<dbReference type="Pfam" id="PF08395">
    <property type="entry name" value="7tm_7"/>
    <property type="match status" value="1"/>
</dbReference>
<keyword evidence="7 8" id="KW-0807">Transducer</keyword>
<dbReference type="GO" id="GO:0030424">
    <property type="term" value="C:axon"/>
    <property type="evidence" value="ECO:0007669"/>
    <property type="project" value="TreeGrafter"/>
</dbReference>
<evidence type="ECO:0000256" key="3">
    <source>
        <dbReference type="ARBA" id="ARBA00022692"/>
    </source>
</evidence>
<dbReference type="OrthoDB" id="6366728at2759"/>
<keyword evidence="2 8" id="KW-1003">Cell membrane</keyword>
<dbReference type="Proteomes" id="UP000479190">
    <property type="component" value="Unassembled WGS sequence"/>
</dbReference>
<accession>A0A6H5INT9</accession>
<dbReference type="GO" id="GO:0005886">
    <property type="term" value="C:plasma membrane"/>
    <property type="evidence" value="ECO:0007669"/>
    <property type="project" value="UniProtKB-SubCell"/>
</dbReference>
<evidence type="ECO:0000256" key="1">
    <source>
        <dbReference type="ARBA" id="ARBA00004651"/>
    </source>
</evidence>
<protein>
    <recommendedName>
        <fullName evidence="8">Gustatory receptor</fullName>
    </recommendedName>
</protein>
<evidence type="ECO:0000256" key="6">
    <source>
        <dbReference type="ARBA" id="ARBA00023170"/>
    </source>
</evidence>
<evidence type="ECO:0000256" key="8">
    <source>
        <dbReference type="RuleBase" id="RU363108"/>
    </source>
</evidence>
<dbReference type="AlphaFoldDB" id="A0A6H5INT9"/>
<evidence type="ECO:0000256" key="5">
    <source>
        <dbReference type="ARBA" id="ARBA00023136"/>
    </source>
</evidence>
<sequence length="538" mass="61484">MSVALKLTELTFIRLLLRIFNLFGIAPLTLVQRGPQKEMRFVRSRLAVLYTYAFIVTIGVSNVMTVNSIYTHRYEKKMSLFHIIDFCEIFLGTFVTMMILCTNCLKNRTFSAIATKIYRINESIGQLSAFENGSGKKACKKARRGTDHCFSIVGLVGFHALLTLIVLSSSAFYQENFVLFVSGATRNFVITWLCLQYAVIVKILQRSFSRINDLLRNLAGGRDAARINNNPVKTIEMKNRYVIKNGHVDETTMPQLIAKASELHYALVRTIDEVTDFYDYTILGAVIYIFVCLVVFSYFILDYIIEKRIFSTVEYVNLFLWIVSFMSAFIALTMYVTKTLNEEVNINLHTITNVFSRIEIRRLHEIGLRSQVQAMKLIMCRENTGYIIKKWHESEGPEPPIIKSLKGSKKSSRQRSRGRAREEESAERHNAACGRITIAVFFVFNAFDFCARTQNFNVYICVERSDNTGHLPHAKPRTCVVYKHTRALIFSLRVEIRTAAAAAAAAANHGRIGRPTCLSSIRVRPIYICVYNNTLMRK</sequence>
<feature type="transmembrane region" description="Helical" evidence="8">
    <location>
        <begin position="318"/>
        <end position="337"/>
    </location>
</feature>
<feature type="compositionally biased region" description="Basic residues" evidence="9">
    <location>
        <begin position="406"/>
        <end position="418"/>
    </location>
</feature>
<feature type="region of interest" description="Disordered" evidence="9">
    <location>
        <begin position="398"/>
        <end position="426"/>
    </location>
</feature>
<reference evidence="10 11" key="1">
    <citation type="submission" date="2020-02" db="EMBL/GenBank/DDBJ databases">
        <authorList>
            <person name="Ferguson B K."/>
        </authorList>
    </citation>
    <scope>NUCLEOTIDE SEQUENCE [LARGE SCALE GENOMIC DNA]</scope>
</reference>
<dbReference type="PANTHER" id="PTHR21143:SF121">
    <property type="entry name" value="GUSTATORY AND ODORANT RECEPTOR 21A"/>
    <property type="match status" value="1"/>
</dbReference>
<feature type="transmembrane region" description="Helical" evidence="8">
    <location>
        <begin position="277"/>
        <end position="298"/>
    </location>
</feature>
<dbReference type="GO" id="GO:0030425">
    <property type="term" value="C:dendrite"/>
    <property type="evidence" value="ECO:0007669"/>
    <property type="project" value="TreeGrafter"/>
</dbReference>
<dbReference type="InterPro" id="IPR013604">
    <property type="entry name" value="7TM_chemorcpt"/>
</dbReference>
<comment type="similarity">
    <text evidence="8">Belongs to the insect chemoreceptor superfamily. Gustatory receptor (GR) family.</text>
</comment>
<evidence type="ECO:0000313" key="11">
    <source>
        <dbReference type="Proteomes" id="UP000479190"/>
    </source>
</evidence>
<comment type="caution">
    <text evidence="8">Lacks conserved residue(s) required for the propagation of feature annotation.</text>
</comment>
<feature type="transmembrane region" description="Helical" evidence="8">
    <location>
        <begin position="80"/>
        <end position="101"/>
    </location>
</feature>
<organism evidence="10 11">
    <name type="scientific">Trichogramma brassicae</name>
    <dbReference type="NCBI Taxonomy" id="86971"/>
    <lineage>
        <taxon>Eukaryota</taxon>
        <taxon>Metazoa</taxon>
        <taxon>Ecdysozoa</taxon>
        <taxon>Arthropoda</taxon>
        <taxon>Hexapoda</taxon>
        <taxon>Insecta</taxon>
        <taxon>Pterygota</taxon>
        <taxon>Neoptera</taxon>
        <taxon>Endopterygota</taxon>
        <taxon>Hymenoptera</taxon>
        <taxon>Apocrita</taxon>
        <taxon>Proctotrupomorpha</taxon>
        <taxon>Chalcidoidea</taxon>
        <taxon>Trichogrammatidae</taxon>
        <taxon>Trichogramma</taxon>
    </lineage>
</organism>
<dbReference type="GO" id="GO:0050909">
    <property type="term" value="P:sensory perception of taste"/>
    <property type="evidence" value="ECO:0007669"/>
    <property type="project" value="InterPro"/>
</dbReference>
<keyword evidence="4 8" id="KW-1133">Transmembrane helix</keyword>
<evidence type="ECO:0000256" key="7">
    <source>
        <dbReference type="ARBA" id="ARBA00023224"/>
    </source>
</evidence>